<feature type="transmembrane region" description="Helical" evidence="1">
    <location>
        <begin position="59"/>
        <end position="78"/>
    </location>
</feature>
<evidence type="ECO:0000313" key="2">
    <source>
        <dbReference type="EMBL" id="SDW74812.1"/>
    </source>
</evidence>
<name>A0A1H2W2D6_9GAMM</name>
<reference evidence="2 4" key="1">
    <citation type="submission" date="2016-10" db="EMBL/GenBank/DDBJ databases">
        <authorList>
            <person name="de Groot N.N."/>
        </authorList>
    </citation>
    <scope>NUCLEOTIDE SEQUENCE [LARGE SCALE GENOMIC DNA]</scope>
    <source>
        <strain evidence="2 4">CGMCC 1.7059</strain>
    </source>
</reference>
<keyword evidence="1" id="KW-0472">Membrane</keyword>
<dbReference type="Proteomes" id="UP000199675">
    <property type="component" value="Unassembled WGS sequence"/>
</dbReference>
<dbReference type="RefSeq" id="WP_375177193.1">
    <property type="nucleotide sequence ID" value="NZ_JBHIWV010000011.1"/>
</dbReference>
<evidence type="ECO:0000313" key="3">
    <source>
        <dbReference type="EMBL" id="SDX52164.1"/>
    </source>
</evidence>
<dbReference type="EMBL" id="FNNE01000004">
    <property type="protein sequence ID" value="SDW74812.1"/>
    <property type="molecule type" value="Genomic_DNA"/>
</dbReference>
<keyword evidence="1" id="KW-0812">Transmembrane</keyword>
<evidence type="ECO:0000256" key="1">
    <source>
        <dbReference type="SAM" id="Phobius"/>
    </source>
</evidence>
<dbReference type="AlphaFoldDB" id="A0A1H2W2D6"/>
<keyword evidence="1" id="KW-1133">Transmembrane helix</keyword>
<dbReference type="EMBL" id="FNNE01000010">
    <property type="protein sequence ID" value="SDX52164.1"/>
    <property type="molecule type" value="Genomic_DNA"/>
</dbReference>
<keyword evidence="4" id="KW-1185">Reference proteome</keyword>
<organism evidence="2 4">
    <name type="scientific">Marinobacter mobilis</name>
    <dbReference type="NCBI Taxonomy" id="488533"/>
    <lineage>
        <taxon>Bacteria</taxon>
        <taxon>Pseudomonadati</taxon>
        <taxon>Pseudomonadota</taxon>
        <taxon>Gammaproteobacteria</taxon>
        <taxon>Pseudomonadales</taxon>
        <taxon>Marinobacteraceae</taxon>
        <taxon>Marinobacter</taxon>
    </lineage>
</organism>
<gene>
    <name evidence="2" type="ORF">SAMN04487960_10435</name>
    <name evidence="3" type="ORF">SAMN04487960_110134</name>
</gene>
<evidence type="ECO:0000313" key="4">
    <source>
        <dbReference type="Proteomes" id="UP000199675"/>
    </source>
</evidence>
<accession>A0A1H2W2D6</accession>
<proteinExistence type="predicted"/>
<protein>
    <submittedName>
        <fullName evidence="2">Uncharacterized protein</fullName>
    </submittedName>
</protein>
<sequence>MNRIFIDRSPRLKLKKMESDRGAVRPFRKFRTDLLVEVVLLLAMVGYFVGTASQSVGENISVTAIGAGLMALLSWWTLTTVSDGLELLVSRDRTCH</sequence>
<feature type="transmembrane region" description="Helical" evidence="1">
    <location>
        <begin position="34"/>
        <end position="53"/>
    </location>
</feature>